<feature type="region of interest" description="Disordered" evidence="4">
    <location>
        <begin position="1"/>
        <end position="110"/>
    </location>
</feature>
<dbReference type="InterPro" id="IPR053051">
    <property type="entry name" value="HDAC_complex_subunit"/>
</dbReference>
<feature type="region of interest" description="Disordered" evidence="4">
    <location>
        <begin position="552"/>
        <end position="577"/>
    </location>
</feature>
<dbReference type="GeneID" id="36575356"/>
<dbReference type="SMART" id="SM00249">
    <property type="entry name" value="PHD"/>
    <property type="match status" value="1"/>
</dbReference>
<dbReference type="InterPro" id="IPR001965">
    <property type="entry name" value="Znf_PHD"/>
</dbReference>
<evidence type="ECO:0000256" key="4">
    <source>
        <dbReference type="SAM" id="MobiDB-lite"/>
    </source>
</evidence>
<keyword evidence="3" id="KW-0862">Zinc</keyword>
<evidence type="ECO:0000313" key="7">
    <source>
        <dbReference type="Proteomes" id="UP000241818"/>
    </source>
</evidence>
<feature type="compositionally biased region" description="Basic and acidic residues" evidence="4">
    <location>
        <begin position="376"/>
        <end position="385"/>
    </location>
</feature>
<feature type="compositionally biased region" description="Basic and acidic residues" evidence="4">
    <location>
        <begin position="353"/>
        <end position="369"/>
    </location>
</feature>
<feature type="region of interest" description="Disordered" evidence="4">
    <location>
        <begin position="220"/>
        <end position="499"/>
    </location>
</feature>
<evidence type="ECO:0000256" key="2">
    <source>
        <dbReference type="ARBA" id="ARBA00022771"/>
    </source>
</evidence>
<dbReference type="PROSITE" id="PS50330">
    <property type="entry name" value="UIM"/>
    <property type="match status" value="1"/>
</dbReference>
<dbReference type="InterPro" id="IPR003903">
    <property type="entry name" value="UIM_dom"/>
</dbReference>
<dbReference type="InterPro" id="IPR019786">
    <property type="entry name" value="Zinc_finger_PHD-type_CS"/>
</dbReference>
<feature type="compositionally biased region" description="Polar residues" evidence="4">
    <location>
        <begin position="446"/>
        <end position="463"/>
    </location>
</feature>
<dbReference type="AlphaFoldDB" id="A0A2T3BF44"/>
<dbReference type="STRING" id="857342.A0A2T3BF44"/>
<keyword evidence="2" id="KW-0863">Zinc-finger</keyword>
<feature type="compositionally biased region" description="Acidic residues" evidence="4">
    <location>
        <begin position="100"/>
        <end position="110"/>
    </location>
</feature>
<feature type="compositionally biased region" description="Basic and acidic residues" evidence="4">
    <location>
        <begin position="560"/>
        <end position="577"/>
    </location>
</feature>
<reference evidence="6 7" key="1">
    <citation type="journal article" date="2018" name="New Phytol.">
        <title>Comparative genomics and transcriptomics depict ericoid mycorrhizal fungi as versatile saprotrophs and plant mutualists.</title>
        <authorList>
            <person name="Martino E."/>
            <person name="Morin E."/>
            <person name="Grelet G.A."/>
            <person name="Kuo A."/>
            <person name="Kohler A."/>
            <person name="Daghino S."/>
            <person name="Barry K.W."/>
            <person name="Cichocki N."/>
            <person name="Clum A."/>
            <person name="Dockter R.B."/>
            <person name="Hainaut M."/>
            <person name="Kuo R.C."/>
            <person name="LaButti K."/>
            <person name="Lindahl B.D."/>
            <person name="Lindquist E.A."/>
            <person name="Lipzen A."/>
            <person name="Khouja H.R."/>
            <person name="Magnuson J."/>
            <person name="Murat C."/>
            <person name="Ohm R.A."/>
            <person name="Singer S.W."/>
            <person name="Spatafora J.W."/>
            <person name="Wang M."/>
            <person name="Veneault-Fourrey C."/>
            <person name="Henrissat B."/>
            <person name="Grigoriev I.V."/>
            <person name="Martin F.M."/>
            <person name="Perotto S."/>
        </authorList>
    </citation>
    <scope>NUCLEOTIDE SEQUENCE [LARGE SCALE GENOMIC DNA]</scope>
    <source>
        <strain evidence="6 7">ATCC 22711</strain>
    </source>
</reference>
<feature type="compositionally biased region" description="Polar residues" evidence="4">
    <location>
        <begin position="312"/>
        <end position="330"/>
    </location>
</feature>
<organism evidence="6 7">
    <name type="scientific">Amorphotheca resinae ATCC 22711</name>
    <dbReference type="NCBI Taxonomy" id="857342"/>
    <lineage>
        <taxon>Eukaryota</taxon>
        <taxon>Fungi</taxon>
        <taxon>Dikarya</taxon>
        <taxon>Ascomycota</taxon>
        <taxon>Pezizomycotina</taxon>
        <taxon>Leotiomycetes</taxon>
        <taxon>Helotiales</taxon>
        <taxon>Amorphothecaceae</taxon>
        <taxon>Amorphotheca</taxon>
    </lineage>
</organism>
<dbReference type="OrthoDB" id="418595at2759"/>
<evidence type="ECO:0000259" key="5">
    <source>
        <dbReference type="SMART" id="SM00249"/>
    </source>
</evidence>
<dbReference type="GO" id="GO:0033698">
    <property type="term" value="C:Rpd3L complex"/>
    <property type="evidence" value="ECO:0007669"/>
    <property type="project" value="TreeGrafter"/>
</dbReference>
<dbReference type="GO" id="GO:0061186">
    <property type="term" value="P:negative regulation of silent mating-type cassette heterochromatin formation"/>
    <property type="evidence" value="ECO:0007669"/>
    <property type="project" value="TreeGrafter"/>
</dbReference>
<feature type="compositionally biased region" description="Basic and acidic residues" evidence="4">
    <location>
        <begin position="296"/>
        <end position="308"/>
    </location>
</feature>
<feature type="compositionally biased region" description="Basic and acidic residues" evidence="4">
    <location>
        <begin position="269"/>
        <end position="284"/>
    </location>
</feature>
<keyword evidence="1" id="KW-0479">Metal-binding</keyword>
<feature type="compositionally biased region" description="Basic residues" evidence="4">
    <location>
        <begin position="428"/>
        <end position="443"/>
    </location>
</feature>
<sequence>MDTARRSSRAARASQPLQSSSHHSSTSSNSSSRGDRPTRTHQKTESPRKSTPSGSLSSEPPDDTITSVPEDTMQTRRKRGRGDERDKASKAQTSQIEMENGAEAEDGAEDDEAVRCICGHEEYPGPPPLGDEDTKLGIKEGIEENVLNPADVTEDLAGFFLQCDVCKVWQHGGCVGIMNEDTSPEEYFCEECRKDLHKIYTAPNGQRYSHYLPIYQGVSRTTSRAASFSKDGTRSPRGSKNGRPSSSVQSAKRRSTMNSRDAAYDEEEQLRRAIEASKGEKSGESTDGGTRRAKRGRSDSEEKPEGSKRQRTMSASPSPSHERSQLTSQADSDDGANARNNGAKKIRGAAAKNHREKELREERERSRQEAKKKREGRAERRRVDDSDPAEELPPPEAKTTEVAAQPLDPPSSQVATPDTPPPNPPPVSHKKGGRPPNARKGKLGKNQYTKDLQDSDNQSPARSQSRDVPRGDDNNTLSNHKGPAHEVKHGKSKGSGNSKITMTDMKKRVAAILDFISRTQLEMAGGDEPLPSGEKTAEKMMMHELAEGLHREGMPSIHDNGGKEEEAKQGEAGDATPAKEFKDLSCLEMMDVLTRQLVKWQKEFT</sequence>
<dbReference type="InParanoid" id="A0A2T3BF44"/>
<evidence type="ECO:0000256" key="3">
    <source>
        <dbReference type="ARBA" id="ARBA00022833"/>
    </source>
</evidence>
<dbReference type="SUPFAM" id="SSF57903">
    <property type="entry name" value="FYVE/PHD zinc finger"/>
    <property type="match status" value="1"/>
</dbReference>
<feature type="domain" description="Zinc finger PHD-type" evidence="5">
    <location>
        <begin position="115"/>
        <end position="193"/>
    </location>
</feature>
<feature type="compositionally biased region" description="Polar residues" evidence="4">
    <location>
        <begin position="49"/>
        <end position="69"/>
    </location>
</feature>
<dbReference type="GO" id="GO:0008270">
    <property type="term" value="F:zinc ion binding"/>
    <property type="evidence" value="ECO:0007669"/>
    <property type="project" value="UniProtKB-KW"/>
</dbReference>
<name>A0A2T3BF44_AMORE</name>
<gene>
    <name evidence="6" type="ORF">M430DRAFT_38735</name>
</gene>
<feature type="compositionally biased region" description="Pro residues" evidence="4">
    <location>
        <begin position="418"/>
        <end position="427"/>
    </location>
</feature>
<proteinExistence type="predicted"/>
<dbReference type="PANTHER" id="PTHR47793:SF1">
    <property type="entry name" value="HISTONE DEACETYLASE COMPLEX SUBUNIT CTI6"/>
    <property type="match status" value="1"/>
</dbReference>
<dbReference type="Pfam" id="PF20826">
    <property type="entry name" value="PHD_5"/>
    <property type="match status" value="1"/>
</dbReference>
<dbReference type="PROSITE" id="PS01359">
    <property type="entry name" value="ZF_PHD_1"/>
    <property type="match status" value="1"/>
</dbReference>
<dbReference type="Gene3D" id="3.30.40.10">
    <property type="entry name" value="Zinc/RING finger domain, C3HC4 (zinc finger)"/>
    <property type="match status" value="1"/>
</dbReference>
<feature type="compositionally biased region" description="Basic and acidic residues" evidence="4">
    <location>
        <begin position="464"/>
        <end position="473"/>
    </location>
</feature>
<dbReference type="FunFam" id="3.30.40.10:FF:000919">
    <property type="entry name" value="Bccti6"/>
    <property type="match status" value="1"/>
</dbReference>
<feature type="compositionally biased region" description="Low complexity" evidence="4">
    <location>
        <begin position="10"/>
        <end position="32"/>
    </location>
</feature>
<evidence type="ECO:0000313" key="6">
    <source>
        <dbReference type="EMBL" id="PSS28040.1"/>
    </source>
</evidence>
<feature type="compositionally biased region" description="Polar residues" evidence="4">
    <location>
        <begin position="236"/>
        <end position="250"/>
    </location>
</feature>
<dbReference type="GO" id="GO:0061188">
    <property type="term" value="P:negative regulation of rDNA heterochromatin formation"/>
    <property type="evidence" value="ECO:0007669"/>
    <property type="project" value="TreeGrafter"/>
</dbReference>
<dbReference type="RefSeq" id="XP_024725565.1">
    <property type="nucleotide sequence ID" value="XM_024867275.1"/>
</dbReference>
<dbReference type="Proteomes" id="UP000241818">
    <property type="component" value="Unassembled WGS sequence"/>
</dbReference>
<dbReference type="InterPro" id="IPR013083">
    <property type="entry name" value="Znf_RING/FYVE/PHD"/>
</dbReference>
<dbReference type="GO" id="GO:0070210">
    <property type="term" value="C:Rpd3L-Expanded complex"/>
    <property type="evidence" value="ECO:0007669"/>
    <property type="project" value="TreeGrafter"/>
</dbReference>
<protein>
    <recommendedName>
        <fullName evidence="5">Zinc finger PHD-type domain-containing protein</fullName>
    </recommendedName>
</protein>
<keyword evidence="7" id="KW-1185">Reference proteome</keyword>
<dbReference type="InterPro" id="IPR011011">
    <property type="entry name" value="Znf_FYVE_PHD"/>
</dbReference>
<dbReference type="EMBL" id="KZ679006">
    <property type="protein sequence ID" value="PSS28040.1"/>
    <property type="molecule type" value="Genomic_DNA"/>
</dbReference>
<accession>A0A2T3BF44</accession>
<feature type="compositionally biased region" description="Basic and acidic residues" evidence="4">
    <location>
        <begin position="33"/>
        <end position="48"/>
    </location>
</feature>
<dbReference type="PANTHER" id="PTHR47793">
    <property type="entry name" value="HISTONE DEACETYLASE COMPLEX SUBUNIT CTI6"/>
    <property type="match status" value="1"/>
</dbReference>
<evidence type="ECO:0000256" key="1">
    <source>
        <dbReference type="ARBA" id="ARBA00022723"/>
    </source>
</evidence>